<comment type="similarity">
    <text evidence="2">Belongs to the FliJ family.</text>
</comment>
<evidence type="ECO:0000256" key="3">
    <source>
        <dbReference type="ARBA" id="ARBA00020392"/>
    </source>
</evidence>
<accession>A0ABV2KU65</accession>
<dbReference type="EMBL" id="JBEPMX010000001">
    <property type="protein sequence ID" value="MET3682136.1"/>
    <property type="molecule type" value="Genomic_DNA"/>
</dbReference>
<keyword evidence="7" id="KW-1005">Bacterial flagellum biogenesis</keyword>
<evidence type="ECO:0000256" key="8">
    <source>
        <dbReference type="ARBA" id="ARBA00022927"/>
    </source>
</evidence>
<evidence type="ECO:0000256" key="1">
    <source>
        <dbReference type="ARBA" id="ARBA00004413"/>
    </source>
</evidence>
<keyword evidence="10" id="KW-1006">Bacterial flagellum protein export</keyword>
<evidence type="ECO:0000313" key="13">
    <source>
        <dbReference type="Proteomes" id="UP001549167"/>
    </source>
</evidence>
<organism evidence="12 13">
    <name type="scientific">Alkalibacillus flavidus</name>
    <dbReference type="NCBI Taxonomy" id="546021"/>
    <lineage>
        <taxon>Bacteria</taxon>
        <taxon>Bacillati</taxon>
        <taxon>Bacillota</taxon>
        <taxon>Bacilli</taxon>
        <taxon>Bacillales</taxon>
        <taxon>Bacillaceae</taxon>
        <taxon>Alkalibacillus</taxon>
    </lineage>
</organism>
<dbReference type="Gene3D" id="1.10.287.1700">
    <property type="match status" value="1"/>
</dbReference>
<evidence type="ECO:0000256" key="4">
    <source>
        <dbReference type="ARBA" id="ARBA00022448"/>
    </source>
</evidence>
<evidence type="ECO:0000313" key="12">
    <source>
        <dbReference type="EMBL" id="MET3682136.1"/>
    </source>
</evidence>
<evidence type="ECO:0000256" key="7">
    <source>
        <dbReference type="ARBA" id="ARBA00022795"/>
    </source>
</evidence>
<keyword evidence="6" id="KW-0145">Chemotaxis</keyword>
<feature type="coiled-coil region" evidence="11">
    <location>
        <begin position="101"/>
        <end position="131"/>
    </location>
</feature>
<keyword evidence="12" id="KW-0966">Cell projection</keyword>
<dbReference type="InterPro" id="IPR053716">
    <property type="entry name" value="Flag_assembly_chemotaxis_eff"/>
</dbReference>
<dbReference type="Pfam" id="PF02050">
    <property type="entry name" value="FliJ"/>
    <property type="match status" value="1"/>
</dbReference>
<dbReference type="NCBIfam" id="TIGR02473">
    <property type="entry name" value="flagell_FliJ"/>
    <property type="match status" value="1"/>
</dbReference>
<evidence type="ECO:0000256" key="2">
    <source>
        <dbReference type="ARBA" id="ARBA00010004"/>
    </source>
</evidence>
<evidence type="ECO:0000256" key="6">
    <source>
        <dbReference type="ARBA" id="ARBA00022500"/>
    </source>
</evidence>
<keyword evidence="8" id="KW-0653">Protein transport</keyword>
<protein>
    <recommendedName>
        <fullName evidence="3">Flagellar FliJ protein</fullName>
    </recommendedName>
</protein>
<gene>
    <name evidence="12" type="ORF">ABID56_000215</name>
</gene>
<dbReference type="Proteomes" id="UP001549167">
    <property type="component" value="Unassembled WGS sequence"/>
</dbReference>
<dbReference type="RefSeq" id="WP_354218548.1">
    <property type="nucleotide sequence ID" value="NZ_JBEPMX010000001.1"/>
</dbReference>
<keyword evidence="9" id="KW-0472">Membrane</keyword>
<dbReference type="InterPro" id="IPR012823">
    <property type="entry name" value="Flagell_FliJ"/>
</dbReference>
<keyword evidence="5" id="KW-1003">Cell membrane</keyword>
<comment type="caution">
    <text evidence="12">The sequence shown here is derived from an EMBL/GenBank/DDBJ whole genome shotgun (WGS) entry which is preliminary data.</text>
</comment>
<evidence type="ECO:0000256" key="9">
    <source>
        <dbReference type="ARBA" id="ARBA00023136"/>
    </source>
</evidence>
<proteinExistence type="inferred from homology"/>
<reference evidence="12 13" key="1">
    <citation type="submission" date="2024-06" db="EMBL/GenBank/DDBJ databases">
        <title>Genomic Encyclopedia of Type Strains, Phase IV (KMG-IV): sequencing the most valuable type-strain genomes for metagenomic binning, comparative biology and taxonomic classification.</title>
        <authorList>
            <person name="Goeker M."/>
        </authorList>
    </citation>
    <scope>NUCLEOTIDE SEQUENCE [LARGE SCALE GENOMIC DNA]</scope>
    <source>
        <strain evidence="12 13">DSM 23520</strain>
    </source>
</reference>
<keyword evidence="4" id="KW-0813">Transport</keyword>
<keyword evidence="12" id="KW-0969">Cilium</keyword>
<sequence>MSDIKAFEKLYQVREQELDDARLNYDRALDHFEQEATKLYDLLKSKENVQAQLEHHVSSGIKVDQMAGYYNYLSMLEQQEGSLQKKVHQARLNMYKKQDAVQEAHQEVKKIDKIIEHKKEQQRELDKQAEASFLDEIAVQQYSRVK</sequence>
<evidence type="ECO:0000256" key="10">
    <source>
        <dbReference type="ARBA" id="ARBA00023225"/>
    </source>
</evidence>
<keyword evidence="13" id="KW-1185">Reference proteome</keyword>
<keyword evidence="11" id="KW-0175">Coiled coil</keyword>
<comment type="subcellular location">
    <subcellularLocation>
        <location evidence="1">Cell membrane</location>
        <topology evidence="1">Peripheral membrane protein</topology>
        <orientation evidence="1">Cytoplasmic side</orientation>
    </subcellularLocation>
</comment>
<keyword evidence="12" id="KW-0282">Flagellum</keyword>
<evidence type="ECO:0000256" key="5">
    <source>
        <dbReference type="ARBA" id="ARBA00022475"/>
    </source>
</evidence>
<name>A0ABV2KU65_9BACI</name>
<evidence type="ECO:0000256" key="11">
    <source>
        <dbReference type="SAM" id="Coils"/>
    </source>
</evidence>